<dbReference type="Gramene" id="KGN47679">
    <property type="protein sequence ID" value="KGN47679"/>
    <property type="gene ID" value="Csa_6G374720"/>
</dbReference>
<accession>A0A0A0KFQ1</accession>
<dbReference type="Proteomes" id="UP000029981">
    <property type="component" value="Chromosome 6"/>
</dbReference>
<sequence length="78" mass="8747">MKFRVFSGNNQVIPAKSETATIVYGGAGNVKSVIPKKRRLVKRMMYDCIKEWIKSLFCPTPKLGGSTNPPEKEATHQH</sequence>
<reference evidence="1 2" key="3">
    <citation type="journal article" date="2010" name="BMC Genomics">
        <title>Transcriptome sequencing and comparative analysis of cucumber flowers with different sex types.</title>
        <authorList>
            <person name="Guo S."/>
            <person name="Zheng Y."/>
            <person name="Joung J.G."/>
            <person name="Liu S."/>
            <person name="Zhang Z."/>
            <person name="Crasta O.R."/>
            <person name="Sobral B.W."/>
            <person name="Xu Y."/>
            <person name="Huang S."/>
            <person name="Fei Z."/>
        </authorList>
    </citation>
    <scope>NUCLEOTIDE SEQUENCE [LARGE SCALE GENOMIC DNA]</scope>
    <source>
        <strain evidence="2">cv. 9930</strain>
    </source>
</reference>
<organism evidence="1 2">
    <name type="scientific">Cucumis sativus</name>
    <name type="common">Cucumber</name>
    <dbReference type="NCBI Taxonomy" id="3659"/>
    <lineage>
        <taxon>Eukaryota</taxon>
        <taxon>Viridiplantae</taxon>
        <taxon>Streptophyta</taxon>
        <taxon>Embryophyta</taxon>
        <taxon>Tracheophyta</taxon>
        <taxon>Spermatophyta</taxon>
        <taxon>Magnoliopsida</taxon>
        <taxon>eudicotyledons</taxon>
        <taxon>Gunneridae</taxon>
        <taxon>Pentapetalae</taxon>
        <taxon>rosids</taxon>
        <taxon>fabids</taxon>
        <taxon>Cucurbitales</taxon>
        <taxon>Cucurbitaceae</taxon>
        <taxon>Benincaseae</taxon>
        <taxon>Cucumis</taxon>
    </lineage>
</organism>
<gene>
    <name evidence="1" type="ORF">Csa_6G374720</name>
</gene>
<evidence type="ECO:0000313" key="1">
    <source>
        <dbReference type="EMBL" id="KGN47679.1"/>
    </source>
</evidence>
<reference evidence="1 2" key="4">
    <citation type="journal article" date="2011" name="BMC Genomics">
        <title>RNA-Seq improves annotation of protein-coding genes in the cucumber genome.</title>
        <authorList>
            <person name="Li Z."/>
            <person name="Zhang Z."/>
            <person name="Yan P."/>
            <person name="Huang S."/>
            <person name="Fei Z."/>
            <person name="Lin K."/>
        </authorList>
    </citation>
    <scope>NUCLEOTIDE SEQUENCE [LARGE SCALE GENOMIC DNA]</scope>
    <source>
        <strain evidence="2">cv. 9930</strain>
    </source>
</reference>
<reference evidence="1 2" key="2">
    <citation type="journal article" date="2009" name="PLoS ONE">
        <title>An integrated genetic and cytogenetic map of the cucumber genome.</title>
        <authorList>
            <person name="Ren Y."/>
            <person name="Zhang Z."/>
            <person name="Liu J."/>
            <person name="Staub J.E."/>
            <person name="Han Y."/>
            <person name="Cheng Z."/>
            <person name="Li X."/>
            <person name="Lu J."/>
            <person name="Miao H."/>
            <person name="Kang H."/>
            <person name="Xie B."/>
            <person name="Gu X."/>
            <person name="Wang X."/>
            <person name="Du Y."/>
            <person name="Jin W."/>
            <person name="Huang S."/>
        </authorList>
    </citation>
    <scope>NUCLEOTIDE SEQUENCE [LARGE SCALE GENOMIC DNA]</scope>
    <source>
        <strain evidence="2">cv. 9930</strain>
    </source>
</reference>
<dbReference type="EMBL" id="CM002927">
    <property type="protein sequence ID" value="KGN47679.1"/>
    <property type="molecule type" value="Genomic_DNA"/>
</dbReference>
<dbReference type="AlphaFoldDB" id="A0A0A0KFQ1"/>
<evidence type="ECO:0000313" key="2">
    <source>
        <dbReference type="Proteomes" id="UP000029981"/>
    </source>
</evidence>
<reference evidence="1 2" key="1">
    <citation type="journal article" date="2009" name="Nat. Genet.">
        <title>The genome of the cucumber, Cucumis sativus L.</title>
        <authorList>
            <person name="Huang S."/>
            <person name="Li R."/>
            <person name="Zhang Z."/>
            <person name="Li L."/>
            <person name="Gu X."/>
            <person name="Fan W."/>
            <person name="Lucas W.J."/>
            <person name="Wang X."/>
            <person name="Xie B."/>
            <person name="Ni P."/>
            <person name="Ren Y."/>
            <person name="Zhu H."/>
            <person name="Li J."/>
            <person name="Lin K."/>
            <person name="Jin W."/>
            <person name="Fei Z."/>
            <person name="Li G."/>
            <person name="Staub J."/>
            <person name="Kilian A."/>
            <person name="van der Vossen E.A."/>
            <person name="Wu Y."/>
            <person name="Guo J."/>
            <person name="He J."/>
            <person name="Jia Z."/>
            <person name="Ren Y."/>
            <person name="Tian G."/>
            <person name="Lu Y."/>
            <person name="Ruan J."/>
            <person name="Qian W."/>
            <person name="Wang M."/>
            <person name="Huang Q."/>
            <person name="Li B."/>
            <person name="Xuan Z."/>
            <person name="Cao J."/>
            <person name="Asan"/>
            <person name="Wu Z."/>
            <person name="Zhang J."/>
            <person name="Cai Q."/>
            <person name="Bai Y."/>
            <person name="Zhao B."/>
            <person name="Han Y."/>
            <person name="Li Y."/>
            <person name="Li X."/>
            <person name="Wang S."/>
            <person name="Shi Q."/>
            <person name="Liu S."/>
            <person name="Cho W.K."/>
            <person name="Kim J.Y."/>
            <person name="Xu Y."/>
            <person name="Heller-Uszynska K."/>
            <person name="Miao H."/>
            <person name="Cheng Z."/>
            <person name="Zhang S."/>
            <person name="Wu J."/>
            <person name="Yang Y."/>
            <person name="Kang H."/>
            <person name="Li M."/>
            <person name="Liang H."/>
            <person name="Ren X."/>
            <person name="Shi Z."/>
            <person name="Wen M."/>
            <person name="Jian M."/>
            <person name="Yang H."/>
            <person name="Zhang G."/>
            <person name="Yang Z."/>
            <person name="Chen R."/>
            <person name="Liu S."/>
            <person name="Li J."/>
            <person name="Ma L."/>
            <person name="Liu H."/>
            <person name="Zhou Y."/>
            <person name="Zhao J."/>
            <person name="Fang X."/>
            <person name="Li G."/>
            <person name="Fang L."/>
            <person name="Li Y."/>
            <person name="Liu D."/>
            <person name="Zheng H."/>
            <person name="Zhang Y."/>
            <person name="Qin N."/>
            <person name="Li Z."/>
            <person name="Yang G."/>
            <person name="Yang S."/>
            <person name="Bolund L."/>
            <person name="Kristiansen K."/>
            <person name="Zheng H."/>
            <person name="Li S."/>
            <person name="Zhang X."/>
            <person name="Yang H."/>
            <person name="Wang J."/>
            <person name="Sun R."/>
            <person name="Zhang B."/>
            <person name="Jiang S."/>
            <person name="Wang J."/>
            <person name="Du Y."/>
            <person name="Li S."/>
        </authorList>
    </citation>
    <scope>NUCLEOTIDE SEQUENCE [LARGE SCALE GENOMIC DNA]</scope>
    <source>
        <strain evidence="2">cv. 9930</strain>
    </source>
</reference>
<protein>
    <submittedName>
        <fullName evidence="1">Uncharacterized protein</fullName>
    </submittedName>
</protein>
<name>A0A0A0KFQ1_CUCSA</name>
<keyword evidence="2" id="KW-1185">Reference proteome</keyword>
<proteinExistence type="predicted"/>